<feature type="compositionally biased region" description="Acidic residues" evidence="6">
    <location>
        <begin position="422"/>
        <end position="438"/>
    </location>
</feature>
<accession>A0A8C9XZB3</accession>
<feature type="compositionally biased region" description="Acidic residues" evidence="6">
    <location>
        <begin position="1254"/>
        <end position="1266"/>
    </location>
</feature>
<feature type="region of interest" description="Disordered" evidence="6">
    <location>
        <begin position="1148"/>
        <end position="1310"/>
    </location>
</feature>
<dbReference type="GeneTree" id="ENSGT00940000154242"/>
<organism evidence="8 9">
    <name type="scientific">Sander lucioperca</name>
    <name type="common">Pike-perch</name>
    <name type="synonym">Perca lucioperca</name>
    <dbReference type="NCBI Taxonomy" id="283035"/>
    <lineage>
        <taxon>Eukaryota</taxon>
        <taxon>Metazoa</taxon>
        <taxon>Chordata</taxon>
        <taxon>Craniata</taxon>
        <taxon>Vertebrata</taxon>
        <taxon>Euteleostomi</taxon>
        <taxon>Actinopterygii</taxon>
        <taxon>Neopterygii</taxon>
        <taxon>Teleostei</taxon>
        <taxon>Neoteleostei</taxon>
        <taxon>Acanthomorphata</taxon>
        <taxon>Eupercaria</taxon>
        <taxon>Perciformes</taxon>
        <taxon>Percoidei</taxon>
        <taxon>Percidae</taxon>
        <taxon>Luciopercinae</taxon>
        <taxon>Sander</taxon>
    </lineage>
</organism>
<dbReference type="PROSITE" id="PS50309">
    <property type="entry name" value="DC"/>
    <property type="match status" value="1"/>
</dbReference>
<dbReference type="Proteomes" id="UP000694568">
    <property type="component" value="Unplaced"/>
</dbReference>
<feature type="compositionally biased region" description="Basic and acidic residues" evidence="6">
    <location>
        <begin position="535"/>
        <end position="545"/>
    </location>
</feature>
<dbReference type="Pfam" id="PF03607">
    <property type="entry name" value="DCX"/>
    <property type="match status" value="1"/>
</dbReference>
<feature type="compositionally biased region" description="Polar residues" evidence="6">
    <location>
        <begin position="1061"/>
        <end position="1070"/>
    </location>
</feature>
<dbReference type="GO" id="GO:0042461">
    <property type="term" value="P:photoreceptor cell development"/>
    <property type="evidence" value="ECO:0007669"/>
    <property type="project" value="TreeGrafter"/>
</dbReference>
<feature type="compositionally biased region" description="Polar residues" evidence="6">
    <location>
        <begin position="488"/>
        <end position="497"/>
    </location>
</feature>
<evidence type="ECO:0000313" key="9">
    <source>
        <dbReference type="Proteomes" id="UP000694568"/>
    </source>
</evidence>
<dbReference type="Gene3D" id="3.10.20.230">
    <property type="entry name" value="Doublecortin domain"/>
    <property type="match status" value="1"/>
</dbReference>
<dbReference type="SMART" id="SM00537">
    <property type="entry name" value="DCX"/>
    <property type="match status" value="1"/>
</dbReference>
<comment type="subcellular location">
    <subcellularLocation>
        <location evidence="1">Cell projection</location>
    </subcellularLocation>
    <subcellularLocation>
        <location evidence="2">Cytoplasm</location>
    </subcellularLocation>
</comment>
<evidence type="ECO:0000259" key="7">
    <source>
        <dbReference type="PROSITE" id="PS50309"/>
    </source>
</evidence>
<keyword evidence="4" id="KW-0677">Repeat</keyword>
<feature type="region of interest" description="Disordered" evidence="6">
    <location>
        <begin position="836"/>
        <end position="948"/>
    </location>
</feature>
<feature type="compositionally biased region" description="Basic and acidic residues" evidence="6">
    <location>
        <begin position="282"/>
        <end position="291"/>
    </location>
</feature>
<feature type="compositionally biased region" description="Polar residues" evidence="6">
    <location>
        <begin position="346"/>
        <end position="371"/>
    </location>
</feature>
<dbReference type="GO" id="GO:0035556">
    <property type="term" value="P:intracellular signal transduction"/>
    <property type="evidence" value="ECO:0007669"/>
    <property type="project" value="InterPro"/>
</dbReference>
<feature type="compositionally biased region" description="Basic and acidic residues" evidence="6">
    <location>
        <begin position="605"/>
        <end position="615"/>
    </location>
</feature>
<dbReference type="PANTHER" id="PTHR23005:SF3">
    <property type="entry name" value="RETINITIS PIGMENTOSA 1-LIKE 1 PROTEIN"/>
    <property type="match status" value="1"/>
</dbReference>
<feature type="compositionally biased region" description="Acidic residues" evidence="6">
    <location>
        <begin position="1233"/>
        <end position="1242"/>
    </location>
</feature>
<keyword evidence="5" id="KW-0966">Cell projection</keyword>
<feature type="region of interest" description="Disordered" evidence="6">
    <location>
        <begin position="213"/>
        <end position="291"/>
    </location>
</feature>
<feature type="compositionally biased region" description="Polar residues" evidence="6">
    <location>
        <begin position="254"/>
        <end position="273"/>
    </location>
</feature>
<feature type="compositionally biased region" description="Basic and acidic residues" evidence="6">
    <location>
        <begin position="1267"/>
        <end position="1276"/>
    </location>
</feature>
<dbReference type="GO" id="GO:0035082">
    <property type="term" value="P:axoneme assembly"/>
    <property type="evidence" value="ECO:0007669"/>
    <property type="project" value="TreeGrafter"/>
</dbReference>
<dbReference type="GO" id="GO:0060041">
    <property type="term" value="P:retina development in camera-type eye"/>
    <property type="evidence" value="ECO:0007669"/>
    <property type="project" value="TreeGrafter"/>
</dbReference>
<reference evidence="8" key="2">
    <citation type="submission" date="2025-09" db="UniProtKB">
        <authorList>
            <consortium name="Ensembl"/>
        </authorList>
    </citation>
    <scope>IDENTIFICATION</scope>
</reference>
<dbReference type="SUPFAM" id="SSF89837">
    <property type="entry name" value="Doublecortin (DC)"/>
    <property type="match status" value="1"/>
</dbReference>
<reference evidence="8" key="1">
    <citation type="submission" date="2025-08" db="UniProtKB">
        <authorList>
            <consortium name="Ensembl"/>
        </authorList>
    </citation>
    <scope>IDENTIFICATION</scope>
</reference>
<dbReference type="GO" id="GO:0005930">
    <property type="term" value="C:axoneme"/>
    <property type="evidence" value="ECO:0007669"/>
    <property type="project" value="TreeGrafter"/>
</dbReference>
<feature type="domain" description="Doublecortin" evidence="7">
    <location>
        <begin position="135"/>
        <end position="214"/>
    </location>
</feature>
<evidence type="ECO:0000256" key="6">
    <source>
        <dbReference type="SAM" id="MobiDB-lite"/>
    </source>
</evidence>
<keyword evidence="3" id="KW-0963">Cytoplasm</keyword>
<dbReference type="Ensembl" id="ENSSLUT00000018787.1">
    <property type="protein sequence ID" value="ENSSLUP00000018210.1"/>
    <property type="gene ID" value="ENSSLUG00000008488.1"/>
</dbReference>
<proteinExistence type="predicted"/>
<dbReference type="InterPro" id="IPR003533">
    <property type="entry name" value="Doublecortin_dom"/>
</dbReference>
<evidence type="ECO:0000256" key="2">
    <source>
        <dbReference type="ARBA" id="ARBA00004496"/>
    </source>
</evidence>
<sequence>CLLFDLLSNHPPATAERLPIEMSSHKRNFQCFNAVGGEGFHKSSLPFKYHTSLLPRIHHHGMVAHQEPLEECYLCSEYRHAQALEALETQVTPLYHTHTPYHHHHPHEYVLRGPTRPEEHPVAHSGHIHHHRFNNKVVLVKNSDPLFKKTIILHPRSLRSLGLFLEEVSELMQYHIRKLYTVEGHKIDNVQSLMQCPSVLVCVGREPSHPSIVENFQKTSDDKLPKLSGRSRSSGLPTKKSVIHPQLESDNRSTRQSASSDKSLPDGTNSPDNVDSCLHTGDGMRDDDIEKRVRVNKDGSLSMEMKVRFRLQNDETIHWSTEVKKTTGSNSKFLEGHNDPDFAQVSDRSYSESENISAGEQRSGLHSTESADISDAGNAEEESEGRPQSTMSVKSAKSVKSNISAISSESKSSEAPNKESDDNYGDGIDVEQTGDDEAEARASSAMSEKSSAISSKSKASKDRSEENNDEEEIAERALSAMSAKSEKSNASAVSTKSKGICDEGDAEEETSERSPSCMSEKSSKSNISARSRKSKCCDGSDRETITEYEEERGPSALSVKSSNESDLSQTLSSSDIVKEIEISSVGESKSSVSKRITNGPLKTRSVKDNKSDKSSKCRYKNTNADDFKLVPSSLPNASPTEVVNEWLNSIPADGDMYGMEEFNENCDGQKQVHTTEEMTRIEDTGNDDSAVENTKDTNEGVMVNSFPNDDIQTSTEAPNADNSPTCTQRDDAAKIFNSSVQVMKVLLNPKLDRSNSLPEISPVYGRKLSTSARGLLDCLVKLQLIDNNPKNANEKDARYQELMNILQSLWLCDPPENEHVFKKGDHHSVDDEFIHTSSSGVDVNSGSTGSGNSSDGVNGNVSHAHTSAETLRKIPEVCEGEADAEAEAKLTSEREVEAMYEEKQKEDDPDPDDTITGNDSPRELPTTPPSSNKSSNKSSENDNKIISQDPDPVWVLNLLTKIEKQFMTHYINAMREFKVRWKLDNNEQLDMMIGELKTEIHKRIQTSINRELRHIQCKAGPPRPPKEAMSRASTTQTEERRQRLKIMLKQSIDHQAEKSDYSATETSYSDQRSENDDEFCPCETCIQKKITYRPPLPAEVMNTAPVVMDFDLKRILLMKNSGPCNTQTDESIAEDACTAELMNAEEDDVTVTAEELSKEPAEEAETEDEIDVEREIAVYELKEETAEATTAQDENAGEEDDVAATTEDESDKDDAVEEGTVDEEEIAATSADESADENDATADESSKEPAEVPTTEDEMAVEEETAVTDKDESKDEIAEEEIETEEAAVLATTENESDKEEAVDAGTVDD</sequence>
<feature type="compositionally biased region" description="Acidic residues" evidence="6">
    <location>
        <begin position="1295"/>
        <end position="1310"/>
    </location>
</feature>
<dbReference type="PANTHER" id="PTHR23005">
    <property type="entry name" value="RETINITIS PIGMENTOSA 1 PROTEIN"/>
    <property type="match status" value="1"/>
</dbReference>
<feature type="compositionally biased region" description="Low complexity" evidence="6">
    <location>
        <begin position="392"/>
        <end position="415"/>
    </location>
</feature>
<feature type="compositionally biased region" description="Acidic residues" evidence="6">
    <location>
        <begin position="1277"/>
        <end position="1286"/>
    </location>
</feature>
<feature type="compositionally biased region" description="Low complexity" evidence="6">
    <location>
        <begin position="582"/>
        <end position="594"/>
    </location>
</feature>
<dbReference type="InterPro" id="IPR036572">
    <property type="entry name" value="Doublecortin_dom_sf"/>
</dbReference>
<evidence type="ECO:0000256" key="1">
    <source>
        <dbReference type="ARBA" id="ARBA00004316"/>
    </source>
</evidence>
<feature type="region of interest" description="Disordered" evidence="6">
    <location>
        <begin position="1053"/>
        <end position="1077"/>
    </location>
</feature>
<feature type="compositionally biased region" description="Basic and acidic residues" evidence="6">
    <location>
        <begin position="886"/>
        <end position="906"/>
    </location>
</feature>
<feature type="compositionally biased region" description="Polar residues" evidence="6">
    <location>
        <begin position="558"/>
        <end position="575"/>
    </location>
</feature>
<evidence type="ECO:0000256" key="3">
    <source>
        <dbReference type="ARBA" id="ARBA00022490"/>
    </source>
</evidence>
<protein>
    <recommendedName>
        <fullName evidence="7">Doublecortin domain-containing protein</fullName>
    </recommendedName>
</protein>
<evidence type="ECO:0000256" key="5">
    <source>
        <dbReference type="ARBA" id="ARBA00023273"/>
    </source>
</evidence>
<feature type="compositionally biased region" description="Low complexity" evidence="6">
    <location>
        <begin position="513"/>
        <end position="529"/>
    </location>
</feature>
<feature type="compositionally biased region" description="Acidic residues" evidence="6">
    <location>
        <begin position="1195"/>
        <end position="1226"/>
    </location>
</feature>
<feature type="compositionally biased region" description="Low complexity" evidence="6">
    <location>
        <begin position="836"/>
        <end position="862"/>
    </location>
</feature>
<name>A0A8C9XZB3_SANLU</name>
<evidence type="ECO:0000313" key="8">
    <source>
        <dbReference type="Ensembl" id="ENSSLUP00000018210.1"/>
    </source>
</evidence>
<feature type="region of interest" description="Disordered" evidence="6">
    <location>
        <begin position="1017"/>
        <end position="1040"/>
    </location>
</feature>
<feature type="compositionally biased region" description="Low complexity" evidence="6">
    <location>
        <begin position="441"/>
        <end position="457"/>
    </location>
</feature>
<feature type="compositionally biased region" description="Acidic residues" evidence="6">
    <location>
        <begin position="1162"/>
        <end position="1172"/>
    </location>
</feature>
<keyword evidence="9" id="KW-1185">Reference proteome</keyword>
<feature type="region of interest" description="Disordered" evidence="6">
    <location>
        <begin position="329"/>
        <end position="618"/>
    </location>
</feature>
<feature type="compositionally biased region" description="Basic and acidic residues" evidence="6">
    <location>
        <begin position="1173"/>
        <end position="1185"/>
    </location>
</feature>
<evidence type="ECO:0000256" key="4">
    <source>
        <dbReference type="ARBA" id="ARBA00022737"/>
    </source>
</evidence>